<dbReference type="HAMAP" id="MF_01368">
    <property type="entry name" value="Ribosomal_bL17"/>
    <property type="match status" value="1"/>
</dbReference>
<dbReference type="InterPro" id="IPR000456">
    <property type="entry name" value="Ribosomal_bL17"/>
</dbReference>
<dbReference type="PROSITE" id="PS01167">
    <property type="entry name" value="RIBOSOMAL_L17"/>
    <property type="match status" value="1"/>
</dbReference>
<dbReference type="Proteomes" id="UP001642502">
    <property type="component" value="Unassembled WGS sequence"/>
</dbReference>
<evidence type="ECO:0000256" key="4">
    <source>
        <dbReference type="RuleBase" id="RU000660"/>
    </source>
</evidence>
<reference evidence="6 7" key="1">
    <citation type="submission" date="2024-01" db="EMBL/GenBank/DDBJ databases">
        <authorList>
            <person name="Allen C."/>
            <person name="Tagirdzhanova G."/>
        </authorList>
    </citation>
    <scope>NUCLEOTIDE SEQUENCE [LARGE SCALE GENOMIC DNA]</scope>
    <source>
        <strain evidence="6 7">CBS 119000</strain>
    </source>
</reference>
<evidence type="ECO:0000313" key="6">
    <source>
        <dbReference type="EMBL" id="CAK7262959.1"/>
    </source>
</evidence>
<dbReference type="PANTHER" id="PTHR14413">
    <property type="entry name" value="RIBOSOMAL PROTEIN L17"/>
    <property type="match status" value="1"/>
</dbReference>
<evidence type="ECO:0000256" key="2">
    <source>
        <dbReference type="ARBA" id="ARBA00022980"/>
    </source>
</evidence>
<dbReference type="PANTHER" id="PTHR14413:SF16">
    <property type="entry name" value="LARGE RIBOSOMAL SUBUNIT PROTEIN BL17M"/>
    <property type="match status" value="1"/>
</dbReference>
<sequence length="244" mass="27591">MAGGLVKYRHLSRSSAHRQALLRNLVTSLVKNESIQTTWHKAKEAQRLAEKLITLAKRDNEETRRKAQAILFTPHLLMPKLFSTLKTRYADRPGGYTRVLRTEPKKDDQAQSAVLELVDGPKDMRFAMTAATVARDRELGREHSELTLRNRSKVTRYRKHGDAAFENMVKRTQRLRLAEAGPQLADMEPVISQRAERADEDLKRAKPLHSYWKPYGSVGRPQSSSSALSAAIGEPVTRPVQNTA</sequence>
<keyword evidence="3 4" id="KW-0687">Ribonucleoprotein</keyword>
<evidence type="ECO:0000313" key="7">
    <source>
        <dbReference type="Proteomes" id="UP001642502"/>
    </source>
</evidence>
<accession>A0ABP0D411</accession>
<dbReference type="SUPFAM" id="SSF64263">
    <property type="entry name" value="Prokaryotic ribosomal protein L17"/>
    <property type="match status" value="1"/>
</dbReference>
<protein>
    <submittedName>
        <fullName evidence="6">54S ribosomal protein L8, mitochondrial</fullName>
    </submittedName>
</protein>
<keyword evidence="2 4" id="KW-0689">Ribosomal protein</keyword>
<evidence type="ECO:0000256" key="1">
    <source>
        <dbReference type="ARBA" id="ARBA00008777"/>
    </source>
</evidence>
<feature type="region of interest" description="Disordered" evidence="5">
    <location>
        <begin position="211"/>
        <end position="244"/>
    </location>
</feature>
<dbReference type="Gene3D" id="3.90.1030.10">
    <property type="entry name" value="Ribosomal protein L17"/>
    <property type="match status" value="1"/>
</dbReference>
<name>A0ABP0D411_9PEZI</name>
<dbReference type="GO" id="GO:0005840">
    <property type="term" value="C:ribosome"/>
    <property type="evidence" value="ECO:0007669"/>
    <property type="project" value="UniProtKB-KW"/>
</dbReference>
<dbReference type="InterPro" id="IPR047859">
    <property type="entry name" value="Ribosomal_bL17_CS"/>
</dbReference>
<dbReference type="NCBIfam" id="TIGR00059">
    <property type="entry name" value="L17"/>
    <property type="match status" value="1"/>
</dbReference>
<comment type="caution">
    <text evidence="6">The sequence shown here is derived from an EMBL/GenBank/DDBJ whole genome shotgun (WGS) entry which is preliminary data.</text>
</comment>
<proteinExistence type="inferred from homology"/>
<evidence type="ECO:0000256" key="3">
    <source>
        <dbReference type="ARBA" id="ARBA00023274"/>
    </source>
</evidence>
<comment type="similarity">
    <text evidence="1 4">Belongs to the bacterial ribosomal protein bL17 family.</text>
</comment>
<dbReference type="EMBL" id="CAWUON010000002">
    <property type="protein sequence ID" value="CAK7262959.1"/>
    <property type="molecule type" value="Genomic_DNA"/>
</dbReference>
<organism evidence="6 7">
    <name type="scientific">Sporothrix epigloea</name>
    <dbReference type="NCBI Taxonomy" id="1892477"/>
    <lineage>
        <taxon>Eukaryota</taxon>
        <taxon>Fungi</taxon>
        <taxon>Dikarya</taxon>
        <taxon>Ascomycota</taxon>
        <taxon>Pezizomycotina</taxon>
        <taxon>Sordariomycetes</taxon>
        <taxon>Sordariomycetidae</taxon>
        <taxon>Ophiostomatales</taxon>
        <taxon>Ophiostomataceae</taxon>
        <taxon>Sporothrix</taxon>
    </lineage>
</organism>
<keyword evidence="7" id="KW-1185">Reference proteome</keyword>
<evidence type="ECO:0000256" key="5">
    <source>
        <dbReference type="SAM" id="MobiDB-lite"/>
    </source>
</evidence>
<dbReference type="Pfam" id="PF01196">
    <property type="entry name" value="Ribosomal_L17"/>
    <property type="match status" value="1"/>
</dbReference>
<dbReference type="InterPro" id="IPR036373">
    <property type="entry name" value="Ribosomal_bL17_sf"/>
</dbReference>
<gene>
    <name evidence="6" type="primary">mrpl8</name>
    <name evidence="6" type="ORF">SEPCBS119000_000240</name>
</gene>